<feature type="compositionally biased region" description="Low complexity" evidence="1">
    <location>
        <begin position="126"/>
        <end position="137"/>
    </location>
</feature>
<feature type="compositionally biased region" description="Basic and acidic residues" evidence="1">
    <location>
        <begin position="159"/>
        <end position="170"/>
    </location>
</feature>
<sequence length="236" mass="24398">MEPNQSGTPTNEAGGDQPQNAQQPSSTNSTTSGAPTSNTSNATGQQSADSQNWKELANPQNLQKVVDQLPQGVKDFFANSWSQVGKTWGQVGGQVNKMSTTQKVAGAAALVGIGYLAMRSGKKSSSKSASRYKSSPSTTPAYQRHEQNYSGSGSSASARPDESRRMDRGPGHWNSGSGFDRENASRTGGTYSSDASSTAGYSGSDSQSSSAYRGVGSQGSTGSSSSTSDSDYDSAI</sequence>
<evidence type="ECO:0000313" key="2">
    <source>
        <dbReference type="EMBL" id="UOG73135.1"/>
    </source>
</evidence>
<feature type="compositionally biased region" description="Polar residues" evidence="1">
    <location>
        <begin position="148"/>
        <end position="157"/>
    </location>
</feature>
<reference evidence="2 3" key="1">
    <citation type="submission" date="2022-03" db="EMBL/GenBank/DDBJ databases">
        <title>Hymenobactersp. isolated from the air.</title>
        <authorList>
            <person name="Won M."/>
            <person name="Kwon S.-W."/>
        </authorList>
    </citation>
    <scope>NUCLEOTIDE SEQUENCE [LARGE SCALE GENOMIC DNA]</scope>
    <source>
        <strain evidence="2 3">KACC 21982</strain>
    </source>
</reference>
<evidence type="ECO:0000256" key="1">
    <source>
        <dbReference type="SAM" id="MobiDB-lite"/>
    </source>
</evidence>
<feature type="region of interest" description="Disordered" evidence="1">
    <location>
        <begin position="119"/>
        <end position="236"/>
    </location>
</feature>
<feature type="region of interest" description="Disordered" evidence="1">
    <location>
        <begin position="1"/>
        <end position="54"/>
    </location>
</feature>
<gene>
    <name evidence="2" type="ORF">MTX78_13475</name>
</gene>
<feature type="compositionally biased region" description="Low complexity" evidence="1">
    <location>
        <begin position="187"/>
        <end position="236"/>
    </location>
</feature>
<name>A0ABY4CSC3_9BACT</name>
<organism evidence="2 3">
    <name type="scientific">Hymenobacter tibetensis</name>
    <dbReference type="NCBI Taxonomy" id="497967"/>
    <lineage>
        <taxon>Bacteria</taxon>
        <taxon>Pseudomonadati</taxon>
        <taxon>Bacteroidota</taxon>
        <taxon>Cytophagia</taxon>
        <taxon>Cytophagales</taxon>
        <taxon>Hymenobacteraceae</taxon>
        <taxon>Hymenobacter</taxon>
    </lineage>
</organism>
<protein>
    <submittedName>
        <fullName evidence="2">Uncharacterized protein</fullName>
    </submittedName>
</protein>
<accession>A0ABY4CSC3</accession>
<keyword evidence="3" id="KW-1185">Reference proteome</keyword>
<proteinExistence type="predicted"/>
<evidence type="ECO:0000313" key="3">
    <source>
        <dbReference type="Proteomes" id="UP000831113"/>
    </source>
</evidence>
<dbReference type="Proteomes" id="UP000831113">
    <property type="component" value="Chromosome"/>
</dbReference>
<dbReference type="EMBL" id="CP094669">
    <property type="protein sequence ID" value="UOG73135.1"/>
    <property type="molecule type" value="Genomic_DNA"/>
</dbReference>
<dbReference type="RefSeq" id="WP_243795037.1">
    <property type="nucleotide sequence ID" value="NZ_CP094669.1"/>
</dbReference>